<dbReference type="InterPro" id="IPR009644">
    <property type="entry name" value="FKTN/MNN4/W02B3.4-1"/>
</dbReference>
<dbReference type="EMBL" id="GDHC01013682">
    <property type="protein sequence ID" value="JAQ04947.1"/>
    <property type="molecule type" value="Transcribed_RNA"/>
</dbReference>
<proteinExistence type="predicted"/>
<evidence type="ECO:0000256" key="2">
    <source>
        <dbReference type="ARBA" id="ARBA00022692"/>
    </source>
</evidence>
<dbReference type="EMBL" id="GDHC01016120">
    <property type="protein sequence ID" value="JAQ02509.1"/>
    <property type="molecule type" value="Transcribed_RNA"/>
</dbReference>
<protein>
    <submittedName>
        <fullName evidence="8">Fukutin</fullName>
    </submittedName>
</protein>
<feature type="transmembrane region" description="Helical" evidence="5">
    <location>
        <begin position="21"/>
        <end position="43"/>
    </location>
</feature>
<gene>
    <name evidence="8" type="primary">FKTN_1</name>
    <name evidence="7" type="synonym">FKTN_0</name>
    <name evidence="6" type="synonym">FKTN_2</name>
    <name evidence="6" type="ORF">g.86023</name>
    <name evidence="8" type="ORF">g.86026</name>
    <name evidence="7" type="ORF">g.86028</name>
</gene>
<dbReference type="GO" id="GO:0016020">
    <property type="term" value="C:membrane"/>
    <property type="evidence" value="ECO:0007669"/>
    <property type="project" value="UniProtKB-SubCell"/>
</dbReference>
<organism evidence="8">
    <name type="scientific">Lygus hesperus</name>
    <name type="common">Western plant bug</name>
    <dbReference type="NCBI Taxonomy" id="30085"/>
    <lineage>
        <taxon>Eukaryota</taxon>
        <taxon>Metazoa</taxon>
        <taxon>Ecdysozoa</taxon>
        <taxon>Arthropoda</taxon>
        <taxon>Hexapoda</taxon>
        <taxon>Insecta</taxon>
        <taxon>Pterygota</taxon>
        <taxon>Neoptera</taxon>
        <taxon>Paraneoptera</taxon>
        <taxon>Hemiptera</taxon>
        <taxon>Heteroptera</taxon>
        <taxon>Panheteroptera</taxon>
        <taxon>Cimicomorpha</taxon>
        <taxon>Miridae</taxon>
        <taxon>Mirini</taxon>
        <taxon>Lygus</taxon>
    </lineage>
</organism>
<keyword evidence="2 5" id="KW-0812">Transmembrane</keyword>
<keyword evidence="4 5" id="KW-0472">Membrane</keyword>
<evidence type="ECO:0000313" key="7">
    <source>
        <dbReference type="EMBL" id="JAQ04947.1"/>
    </source>
</evidence>
<keyword evidence="3 5" id="KW-1133">Transmembrane helix</keyword>
<evidence type="ECO:0000313" key="6">
    <source>
        <dbReference type="EMBL" id="JAQ02509.1"/>
    </source>
</evidence>
<comment type="subcellular location">
    <subcellularLocation>
        <location evidence="1">Membrane</location>
        <topology evidence="1">Single-pass membrane protein</topology>
    </subcellularLocation>
</comment>
<dbReference type="AlphaFoldDB" id="A0A146M8Z7"/>
<sequence>FNIELCKFFIDPMAFRFKSRLDLKVIAFCGISFLIFQLVIVLLLGNAPLFGHVHDDLEALNDVSIECGVVLFVFEPSLLGLLRDGYKLVDHHLEYPSSKPVSFAVDSSLIKNSSNVYRKIIPALVSKKFLVETIIDTTSHPYSKWPVALLARRNSATFVIRFLHDREDNSWWFGSLQSDPNFNHKLERFGVDKSNVFLDESLLAKFKSRAINLKGYDTSNIWSPKYPVEFIKEFKKSKFIECNHTRAKALEHLLEKNRNVDKLRAVHFTHKVQKLLSIVKTVFDGLGVPFWISSGTLLGYFRHCSVIPHSKDVDIGVFADDFSEGIISGLERRNIKLHLWFGESNDSLELSFLYHNLKLDVFFFYSEDSIMWNGGTQVKTGKKFKYVFPPFGLCWTIFLGLKLRIPCETESYVKANYGPNWYIPVVYWDWKTSPYNVHQNGVWPLDKRKSVIRVY</sequence>
<evidence type="ECO:0000256" key="4">
    <source>
        <dbReference type="ARBA" id="ARBA00023136"/>
    </source>
</evidence>
<reference evidence="8" key="1">
    <citation type="journal article" date="2016" name="Gigascience">
        <title>De novo construction of an expanded transcriptome assembly for the western tarnished plant bug, Lygus hesperus.</title>
        <authorList>
            <person name="Tassone E.E."/>
            <person name="Geib S.M."/>
            <person name="Hall B."/>
            <person name="Fabrick J.A."/>
            <person name="Brent C.S."/>
            <person name="Hull J.J."/>
        </authorList>
    </citation>
    <scope>NUCLEOTIDE SEQUENCE</scope>
</reference>
<evidence type="ECO:0000256" key="3">
    <source>
        <dbReference type="ARBA" id="ARBA00022989"/>
    </source>
</evidence>
<evidence type="ECO:0000256" key="5">
    <source>
        <dbReference type="SAM" id="Phobius"/>
    </source>
</evidence>
<dbReference type="PANTHER" id="PTHR15407:SF28">
    <property type="entry name" value="RIBITOL-5-PHOSPHATE TRANSFERASE FKTN"/>
    <property type="match status" value="1"/>
</dbReference>
<accession>A0A146M8Z7</accession>
<dbReference type="PANTHER" id="PTHR15407">
    <property type="entry name" value="FUKUTIN-RELATED"/>
    <property type="match status" value="1"/>
</dbReference>
<dbReference type="EMBL" id="GDHC01002388">
    <property type="protein sequence ID" value="JAQ16241.1"/>
    <property type="molecule type" value="Transcribed_RNA"/>
</dbReference>
<name>A0A146M8Z7_LYGHE</name>
<evidence type="ECO:0000256" key="1">
    <source>
        <dbReference type="ARBA" id="ARBA00004167"/>
    </source>
</evidence>
<evidence type="ECO:0000313" key="8">
    <source>
        <dbReference type="EMBL" id="JAQ16241.1"/>
    </source>
</evidence>
<feature type="non-terminal residue" evidence="8">
    <location>
        <position position="1"/>
    </location>
</feature>